<organism evidence="1 2">
    <name type="scientific">Coprinopsis marcescibilis</name>
    <name type="common">Agaric fungus</name>
    <name type="synonym">Psathyrella marcescibilis</name>
    <dbReference type="NCBI Taxonomy" id="230819"/>
    <lineage>
        <taxon>Eukaryota</taxon>
        <taxon>Fungi</taxon>
        <taxon>Dikarya</taxon>
        <taxon>Basidiomycota</taxon>
        <taxon>Agaricomycotina</taxon>
        <taxon>Agaricomycetes</taxon>
        <taxon>Agaricomycetidae</taxon>
        <taxon>Agaricales</taxon>
        <taxon>Agaricineae</taxon>
        <taxon>Psathyrellaceae</taxon>
        <taxon>Coprinopsis</taxon>
    </lineage>
</organism>
<sequence length="125" mass="14179">MLTTTPTTMILTTMILTSRAAIRMTRRAMRATQMARKVNLIPVRTNRMKSRTGRETRQQPLNHLHLISRLLVALSHSTPLWRPSMSPLNQSCWLISHVSTYPRVSIIYLCSNSSGTVCLLHSLHG</sequence>
<evidence type="ECO:0000313" key="1">
    <source>
        <dbReference type="EMBL" id="TFK20271.1"/>
    </source>
</evidence>
<accession>A0A5C3KJ25</accession>
<name>A0A5C3KJ25_COPMA</name>
<keyword evidence="2" id="KW-1185">Reference proteome</keyword>
<dbReference type="Proteomes" id="UP000307440">
    <property type="component" value="Unassembled WGS sequence"/>
</dbReference>
<reference evidence="1 2" key="1">
    <citation type="journal article" date="2019" name="Nat. Ecol. Evol.">
        <title>Megaphylogeny resolves global patterns of mushroom evolution.</title>
        <authorList>
            <person name="Varga T."/>
            <person name="Krizsan K."/>
            <person name="Foldi C."/>
            <person name="Dima B."/>
            <person name="Sanchez-Garcia M."/>
            <person name="Sanchez-Ramirez S."/>
            <person name="Szollosi G.J."/>
            <person name="Szarkandi J.G."/>
            <person name="Papp V."/>
            <person name="Albert L."/>
            <person name="Andreopoulos W."/>
            <person name="Angelini C."/>
            <person name="Antonin V."/>
            <person name="Barry K.W."/>
            <person name="Bougher N.L."/>
            <person name="Buchanan P."/>
            <person name="Buyck B."/>
            <person name="Bense V."/>
            <person name="Catcheside P."/>
            <person name="Chovatia M."/>
            <person name="Cooper J."/>
            <person name="Damon W."/>
            <person name="Desjardin D."/>
            <person name="Finy P."/>
            <person name="Geml J."/>
            <person name="Haridas S."/>
            <person name="Hughes K."/>
            <person name="Justo A."/>
            <person name="Karasinski D."/>
            <person name="Kautmanova I."/>
            <person name="Kiss B."/>
            <person name="Kocsube S."/>
            <person name="Kotiranta H."/>
            <person name="LaButti K.M."/>
            <person name="Lechner B.E."/>
            <person name="Liimatainen K."/>
            <person name="Lipzen A."/>
            <person name="Lukacs Z."/>
            <person name="Mihaltcheva S."/>
            <person name="Morgado L.N."/>
            <person name="Niskanen T."/>
            <person name="Noordeloos M.E."/>
            <person name="Ohm R.A."/>
            <person name="Ortiz-Santana B."/>
            <person name="Ovrebo C."/>
            <person name="Racz N."/>
            <person name="Riley R."/>
            <person name="Savchenko A."/>
            <person name="Shiryaev A."/>
            <person name="Soop K."/>
            <person name="Spirin V."/>
            <person name="Szebenyi C."/>
            <person name="Tomsovsky M."/>
            <person name="Tulloss R.E."/>
            <person name="Uehling J."/>
            <person name="Grigoriev I.V."/>
            <person name="Vagvolgyi C."/>
            <person name="Papp T."/>
            <person name="Martin F.M."/>
            <person name="Miettinen O."/>
            <person name="Hibbett D.S."/>
            <person name="Nagy L.G."/>
        </authorList>
    </citation>
    <scope>NUCLEOTIDE SEQUENCE [LARGE SCALE GENOMIC DNA]</scope>
    <source>
        <strain evidence="1 2">CBS 121175</strain>
    </source>
</reference>
<proteinExistence type="predicted"/>
<evidence type="ECO:0000313" key="2">
    <source>
        <dbReference type="Proteomes" id="UP000307440"/>
    </source>
</evidence>
<dbReference type="EMBL" id="ML210306">
    <property type="protein sequence ID" value="TFK20271.1"/>
    <property type="molecule type" value="Genomic_DNA"/>
</dbReference>
<gene>
    <name evidence="1" type="ORF">FA15DRAFT_137163</name>
</gene>
<dbReference type="AlphaFoldDB" id="A0A5C3KJ25"/>
<protein>
    <submittedName>
        <fullName evidence="1">Uncharacterized protein</fullName>
    </submittedName>
</protein>